<evidence type="ECO:0000313" key="1">
    <source>
        <dbReference type="EMBL" id="KAI4370005.1"/>
    </source>
</evidence>
<accession>A0ACB9QTM3</accession>
<evidence type="ECO:0000313" key="2">
    <source>
        <dbReference type="Proteomes" id="UP001057402"/>
    </source>
</evidence>
<dbReference type="Proteomes" id="UP001057402">
    <property type="component" value="Chromosome 5"/>
</dbReference>
<protein>
    <submittedName>
        <fullName evidence="1">Uncharacterized protein</fullName>
    </submittedName>
</protein>
<sequence>MRLSPRPHRSVAHFPFQAHGRRRFLTSLFPKGFRNRPPCPPASLNNSNHHHHSKDGSNYLVPGATVATLLMLSALHARRLYGDKKMEEARVKEIEVGFQPDLKAAVLRMLPLRTISRSWGYLASIEVPVWMRPYLCKAWARAFHSNLEEVALPLEEYASLRDFFVRGLKEGSRPIDSNSNCLVSPVDGIILRCGKLMASRGIIEQVKGATYSVTSLLGGDPIRLAITESTPHSFVEKNGIEEKRTDSLSTVSLTSAEVRDVSEPAGSLEKGLFYCVIYLRPGDYHRIHSPTDWNVHTRRHFSGRLYPMNERAVRTIRNLYVENERVVLEGQWQAGMMAMAAVGATNIGSIELFIEPELQTNQPRALLLQQEPPRERYYEPEGVGIALKKGDELGAFNMGSTVVLVFQAPTFSSGDDDSSSSFRFCVKQGDRIRVGQALGRWRE</sequence>
<dbReference type="EMBL" id="CM042884">
    <property type="protein sequence ID" value="KAI4370005.1"/>
    <property type="molecule type" value="Genomic_DNA"/>
</dbReference>
<comment type="caution">
    <text evidence="1">The sequence shown here is derived from an EMBL/GenBank/DDBJ whole genome shotgun (WGS) entry which is preliminary data.</text>
</comment>
<reference evidence="2" key="1">
    <citation type="journal article" date="2023" name="Front. Plant Sci.">
        <title>Chromosomal-level genome assembly of Melastoma candidum provides insights into trichome evolution.</title>
        <authorList>
            <person name="Zhong Y."/>
            <person name="Wu W."/>
            <person name="Sun C."/>
            <person name="Zou P."/>
            <person name="Liu Y."/>
            <person name="Dai S."/>
            <person name="Zhou R."/>
        </authorList>
    </citation>
    <scope>NUCLEOTIDE SEQUENCE [LARGE SCALE GENOMIC DNA]</scope>
</reference>
<gene>
    <name evidence="1" type="ORF">MLD38_018393</name>
</gene>
<proteinExistence type="predicted"/>
<name>A0ACB9QTM3_9MYRT</name>
<organism evidence="1 2">
    <name type="scientific">Melastoma candidum</name>
    <dbReference type="NCBI Taxonomy" id="119954"/>
    <lineage>
        <taxon>Eukaryota</taxon>
        <taxon>Viridiplantae</taxon>
        <taxon>Streptophyta</taxon>
        <taxon>Embryophyta</taxon>
        <taxon>Tracheophyta</taxon>
        <taxon>Spermatophyta</taxon>
        <taxon>Magnoliopsida</taxon>
        <taxon>eudicotyledons</taxon>
        <taxon>Gunneridae</taxon>
        <taxon>Pentapetalae</taxon>
        <taxon>rosids</taxon>
        <taxon>malvids</taxon>
        <taxon>Myrtales</taxon>
        <taxon>Melastomataceae</taxon>
        <taxon>Melastomatoideae</taxon>
        <taxon>Melastomateae</taxon>
        <taxon>Melastoma</taxon>
    </lineage>
</organism>
<keyword evidence="2" id="KW-1185">Reference proteome</keyword>